<name>A0A9N9NRH1_9GLOM</name>
<proteinExistence type="predicted"/>
<organism evidence="1 2">
    <name type="scientific">Racocetra fulgida</name>
    <dbReference type="NCBI Taxonomy" id="60492"/>
    <lineage>
        <taxon>Eukaryota</taxon>
        <taxon>Fungi</taxon>
        <taxon>Fungi incertae sedis</taxon>
        <taxon>Mucoromycota</taxon>
        <taxon>Glomeromycotina</taxon>
        <taxon>Glomeromycetes</taxon>
        <taxon>Diversisporales</taxon>
        <taxon>Gigasporaceae</taxon>
        <taxon>Racocetra</taxon>
    </lineage>
</organism>
<protein>
    <submittedName>
        <fullName evidence="1">4927_t:CDS:1</fullName>
    </submittedName>
</protein>
<feature type="non-terminal residue" evidence="1">
    <location>
        <position position="213"/>
    </location>
</feature>
<comment type="caution">
    <text evidence="1">The sequence shown here is derived from an EMBL/GenBank/DDBJ whole genome shotgun (WGS) entry which is preliminary data.</text>
</comment>
<dbReference type="OrthoDB" id="2445858at2759"/>
<gene>
    <name evidence="1" type="ORF">RFULGI_LOCUS13789</name>
</gene>
<reference evidence="1" key="1">
    <citation type="submission" date="2021-06" db="EMBL/GenBank/DDBJ databases">
        <authorList>
            <person name="Kallberg Y."/>
            <person name="Tangrot J."/>
            <person name="Rosling A."/>
        </authorList>
    </citation>
    <scope>NUCLEOTIDE SEQUENCE</scope>
    <source>
        <strain evidence="1">IN212</strain>
    </source>
</reference>
<accession>A0A9N9NRH1</accession>
<sequence length="213" mass="24218">TPFTIAKSAKKHETNILANEKLASSNTTSLDNMISLDGDQVISLSENNSDNEFSSDYEEPKPKGVRLLKENLKWNPIWEITYPWLRLGEKKEKSALFCKLCESAKLNNNFVTDKLQISLEIGFTNQLGTSHLSVIRNLVNTYWLAKNLVATSKITDLTSLTKYHVKCTEEIHTPLEIYTLDHLLFKLLEESQFIDAIGRVIEEAVCQEIQESP</sequence>
<dbReference type="AlphaFoldDB" id="A0A9N9NRH1"/>
<evidence type="ECO:0000313" key="1">
    <source>
        <dbReference type="EMBL" id="CAG8753738.1"/>
    </source>
</evidence>
<dbReference type="Proteomes" id="UP000789396">
    <property type="component" value="Unassembled WGS sequence"/>
</dbReference>
<feature type="non-terminal residue" evidence="1">
    <location>
        <position position="1"/>
    </location>
</feature>
<keyword evidence="2" id="KW-1185">Reference proteome</keyword>
<evidence type="ECO:0000313" key="2">
    <source>
        <dbReference type="Proteomes" id="UP000789396"/>
    </source>
</evidence>
<dbReference type="EMBL" id="CAJVPZ010037539">
    <property type="protein sequence ID" value="CAG8753738.1"/>
    <property type="molecule type" value="Genomic_DNA"/>
</dbReference>